<evidence type="ECO:0000256" key="8">
    <source>
        <dbReference type="HAMAP-Rule" id="MF_00387"/>
    </source>
</evidence>
<comment type="pathway">
    <text evidence="8">Glycolipid biosynthesis; lipid IV(A) biosynthesis; lipid IV(A) from (3R)-3-hydroxytetradecanoyl-[acyl-carrier-protein] and UDP-N-acetyl-alpha-D-glucosamine: step 1/6.</text>
</comment>
<comment type="function">
    <text evidence="8">Involved in the biosynthesis of lipid A, a phosphorylated glycolipid that anchors the lipopolysaccharide to the outer membrane of the cell.</text>
</comment>
<accession>A0A2S9SNP0</accession>
<evidence type="ECO:0000256" key="6">
    <source>
        <dbReference type="ARBA" id="ARBA00023098"/>
    </source>
</evidence>
<dbReference type="SUPFAM" id="SSF51161">
    <property type="entry name" value="Trimeric LpxA-like enzymes"/>
    <property type="match status" value="1"/>
</dbReference>
<comment type="subunit">
    <text evidence="8">Homotrimer.</text>
</comment>
<keyword evidence="2 8" id="KW-0444">Lipid biosynthesis</keyword>
<comment type="catalytic activity">
    <reaction evidence="8">
        <text>a (3R)-hydroxyacyl-[ACP] + UDP-N-acetyl-alpha-D-glucosamine = a UDP-3-O-[(3R)-3-hydroxyacyl]-N-acetyl-alpha-D-glucosamine + holo-[ACP]</text>
        <dbReference type="Rhea" id="RHEA:67812"/>
        <dbReference type="Rhea" id="RHEA-COMP:9685"/>
        <dbReference type="Rhea" id="RHEA-COMP:9945"/>
        <dbReference type="ChEBI" id="CHEBI:57705"/>
        <dbReference type="ChEBI" id="CHEBI:64479"/>
        <dbReference type="ChEBI" id="CHEBI:78827"/>
        <dbReference type="ChEBI" id="CHEBI:173225"/>
        <dbReference type="EC" id="2.3.1.129"/>
    </reaction>
</comment>
<sequence>MSNIHKTAIIEDGAILGENVTVGAYTIIGKDVKIGDGTVIDSHTVIAGKTTIGKNNHIFSHASIGTIPQDLKFNPNDDVELIIGDNNKIREYTLFNPGTVTGHSKTVIGNNNLFMGYTHVAHDCVIGNNSIFANGVTLAGHVECGDFVVIGGLTPIHQFCKIGTGVMVGGASAVAQDIPPFCLAEGNKALVKGLNLVGLRRRLENREDVDALKHAYRELFNMRRPLQEAALDLYENDKNPYVKEMANFVLNTKRGIPFERKIKSENE</sequence>
<evidence type="ECO:0000256" key="1">
    <source>
        <dbReference type="ARBA" id="ARBA00022490"/>
    </source>
</evidence>
<keyword evidence="6 8" id="KW-0443">Lipid metabolism</keyword>
<evidence type="ECO:0000256" key="7">
    <source>
        <dbReference type="ARBA" id="ARBA00023315"/>
    </source>
</evidence>
<dbReference type="PROSITE" id="PS00101">
    <property type="entry name" value="HEXAPEP_TRANSFERASES"/>
    <property type="match status" value="1"/>
</dbReference>
<dbReference type="Pfam" id="PF00132">
    <property type="entry name" value="Hexapep"/>
    <property type="match status" value="1"/>
</dbReference>
<evidence type="ECO:0000256" key="4">
    <source>
        <dbReference type="ARBA" id="ARBA00022679"/>
    </source>
</evidence>
<dbReference type="EC" id="2.3.1.129" evidence="8"/>
<keyword evidence="5 8" id="KW-0677">Repeat</keyword>
<dbReference type="InterPro" id="IPR018357">
    <property type="entry name" value="Hexapep_transf_CS"/>
</dbReference>
<dbReference type="CDD" id="cd03351">
    <property type="entry name" value="LbH_UDP-GlcNAc_AT"/>
    <property type="match status" value="1"/>
</dbReference>
<comment type="subcellular location">
    <subcellularLocation>
        <location evidence="8">Cytoplasm</location>
    </subcellularLocation>
</comment>
<dbReference type="InterPro" id="IPR037157">
    <property type="entry name" value="Acetyltransf_C_sf"/>
</dbReference>
<name>A0A2S9SNP0_9BACT</name>
<reference evidence="10 11" key="1">
    <citation type="submission" date="2017-09" db="EMBL/GenBank/DDBJ databases">
        <title>Reassesment of A. cryaerophilus.</title>
        <authorList>
            <person name="Perez-Cataluna A."/>
            <person name="Collado L."/>
            <person name="Salgado O."/>
            <person name="Lefinanco V."/>
            <person name="Figueras M.J."/>
        </authorList>
    </citation>
    <scope>NUCLEOTIDE SEQUENCE [LARGE SCALE GENOMIC DNA]</scope>
    <source>
        <strain evidence="10 11">LMG 9861</strain>
    </source>
</reference>
<gene>
    <name evidence="8" type="primary">lpxA</name>
    <name evidence="10" type="ORF">CJ669_05495</name>
</gene>
<dbReference type="Gene3D" id="1.20.1180.10">
    <property type="entry name" value="Udp N-acetylglucosamine O-acyltransferase, C-terminal domain"/>
    <property type="match status" value="1"/>
</dbReference>
<evidence type="ECO:0000256" key="3">
    <source>
        <dbReference type="ARBA" id="ARBA00022556"/>
    </source>
</evidence>
<dbReference type="Pfam" id="PF13720">
    <property type="entry name" value="Acetyltransf_11"/>
    <property type="match status" value="1"/>
</dbReference>
<keyword evidence="1 8" id="KW-0963">Cytoplasm</keyword>
<evidence type="ECO:0000256" key="5">
    <source>
        <dbReference type="ARBA" id="ARBA00022737"/>
    </source>
</evidence>
<dbReference type="Proteomes" id="UP000239065">
    <property type="component" value="Unassembled WGS sequence"/>
</dbReference>
<evidence type="ECO:0000313" key="10">
    <source>
        <dbReference type="EMBL" id="PRM88205.1"/>
    </source>
</evidence>
<dbReference type="NCBIfam" id="NF003657">
    <property type="entry name" value="PRK05289.1"/>
    <property type="match status" value="1"/>
</dbReference>
<dbReference type="NCBIfam" id="TIGR01852">
    <property type="entry name" value="lipid_A_lpxA"/>
    <property type="match status" value="1"/>
</dbReference>
<keyword evidence="3 8" id="KW-0441">Lipid A biosynthesis</keyword>
<dbReference type="PANTHER" id="PTHR43480:SF1">
    <property type="entry name" value="ACYL-[ACYL-CARRIER-PROTEIN]--UDP-N-ACETYLGLUCOSAMINE O-ACYLTRANSFERASE, MITOCHONDRIAL-RELATED"/>
    <property type="match status" value="1"/>
</dbReference>
<evidence type="ECO:0000256" key="2">
    <source>
        <dbReference type="ARBA" id="ARBA00022516"/>
    </source>
</evidence>
<dbReference type="GO" id="GO:0016020">
    <property type="term" value="C:membrane"/>
    <property type="evidence" value="ECO:0007669"/>
    <property type="project" value="GOC"/>
</dbReference>
<organism evidence="10 11">
    <name type="scientific">Aliarcobacter cryaerophilus</name>
    <dbReference type="NCBI Taxonomy" id="28198"/>
    <lineage>
        <taxon>Bacteria</taxon>
        <taxon>Pseudomonadati</taxon>
        <taxon>Campylobacterota</taxon>
        <taxon>Epsilonproteobacteria</taxon>
        <taxon>Campylobacterales</taxon>
        <taxon>Arcobacteraceae</taxon>
        <taxon>Aliarcobacter</taxon>
    </lineage>
</organism>
<dbReference type="GO" id="GO:0009245">
    <property type="term" value="P:lipid A biosynthetic process"/>
    <property type="evidence" value="ECO:0007669"/>
    <property type="project" value="UniProtKB-UniRule"/>
</dbReference>
<feature type="domain" description="UDP N-acetylglucosamine O-acyltransferase C-terminal" evidence="9">
    <location>
        <begin position="177"/>
        <end position="256"/>
    </location>
</feature>
<dbReference type="GO" id="GO:0008780">
    <property type="term" value="F:acyl-[acyl-carrier-protein]-UDP-N-acetylglucosamine O-acyltransferase activity"/>
    <property type="evidence" value="ECO:0007669"/>
    <property type="project" value="UniProtKB-UniRule"/>
</dbReference>
<dbReference type="Gene3D" id="2.160.10.10">
    <property type="entry name" value="Hexapeptide repeat proteins"/>
    <property type="match status" value="1"/>
</dbReference>
<keyword evidence="4 8" id="KW-0808">Transferase</keyword>
<dbReference type="HAMAP" id="MF_00387">
    <property type="entry name" value="LpxA"/>
    <property type="match status" value="1"/>
</dbReference>
<dbReference type="UniPathway" id="UPA00359">
    <property type="reaction ID" value="UER00477"/>
</dbReference>
<dbReference type="AlphaFoldDB" id="A0A2S9SNP0"/>
<evidence type="ECO:0000313" key="11">
    <source>
        <dbReference type="Proteomes" id="UP000239065"/>
    </source>
</evidence>
<proteinExistence type="inferred from homology"/>
<dbReference type="InterPro" id="IPR029098">
    <property type="entry name" value="Acetyltransf_C"/>
</dbReference>
<comment type="similarity">
    <text evidence="8">Belongs to the transferase hexapeptide repeat family. LpxA subfamily.</text>
</comment>
<dbReference type="GO" id="GO:0005737">
    <property type="term" value="C:cytoplasm"/>
    <property type="evidence" value="ECO:0007669"/>
    <property type="project" value="UniProtKB-SubCell"/>
</dbReference>
<protein>
    <recommendedName>
        <fullName evidence="8">Acyl-[acyl-carrier-protein]--UDP-N-acetylglucosamine O-acyltransferase</fullName>
        <shortName evidence="8">UDP-N-acetylglucosamine acyltransferase</shortName>
        <ecNumber evidence="8">2.3.1.129</ecNumber>
    </recommendedName>
</protein>
<dbReference type="PIRSF" id="PIRSF000456">
    <property type="entry name" value="UDP-GlcNAc_acltr"/>
    <property type="match status" value="1"/>
</dbReference>
<evidence type="ECO:0000259" key="9">
    <source>
        <dbReference type="Pfam" id="PF13720"/>
    </source>
</evidence>
<dbReference type="InterPro" id="IPR001451">
    <property type="entry name" value="Hexapep"/>
</dbReference>
<dbReference type="InterPro" id="IPR011004">
    <property type="entry name" value="Trimer_LpxA-like_sf"/>
</dbReference>
<dbReference type="RefSeq" id="WP_105909064.1">
    <property type="nucleotide sequence ID" value="NZ_JAMXDV010000005.1"/>
</dbReference>
<dbReference type="PANTHER" id="PTHR43480">
    <property type="entry name" value="ACYL-[ACYL-CARRIER-PROTEIN]--UDP-N-ACETYLGLUCOSAMINE O-ACYLTRANSFERASE"/>
    <property type="match status" value="1"/>
</dbReference>
<comment type="caution">
    <text evidence="10">The sequence shown here is derived from an EMBL/GenBank/DDBJ whole genome shotgun (WGS) entry which is preliminary data.</text>
</comment>
<dbReference type="InterPro" id="IPR010137">
    <property type="entry name" value="Lipid_A_LpxA"/>
</dbReference>
<dbReference type="EMBL" id="NXGJ01000004">
    <property type="protein sequence ID" value="PRM88205.1"/>
    <property type="molecule type" value="Genomic_DNA"/>
</dbReference>
<keyword evidence="7 8" id="KW-0012">Acyltransferase</keyword>